<evidence type="ECO:0000313" key="3">
    <source>
        <dbReference type="Proteomes" id="UP001595859"/>
    </source>
</evidence>
<organism evidence="2 3">
    <name type="scientific">Actinophytocola glycyrrhizae</name>
    <dbReference type="NCBI Taxonomy" id="2044873"/>
    <lineage>
        <taxon>Bacteria</taxon>
        <taxon>Bacillati</taxon>
        <taxon>Actinomycetota</taxon>
        <taxon>Actinomycetes</taxon>
        <taxon>Pseudonocardiales</taxon>
        <taxon>Pseudonocardiaceae</taxon>
    </lineage>
</organism>
<dbReference type="Pfam" id="PF03235">
    <property type="entry name" value="GmrSD_N"/>
    <property type="match status" value="1"/>
</dbReference>
<gene>
    <name evidence="2" type="ORF">ACFPCV_16265</name>
</gene>
<dbReference type="RefSeq" id="WP_378057012.1">
    <property type="nucleotide sequence ID" value="NZ_JBHSIS010000007.1"/>
</dbReference>
<dbReference type="PANTHER" id="PTHR39639">
    <property type="entry name" value="CHROMOSOME 16, WHOLE GENOME SHOTGUN SEQUENCE"/>
    <property type="match status" value="1"/>
</dbReference>
<sequence>MTTSDTPDGEAPRAIELDLMVELDSEGRSVGVERETPNDEVIEEPFDPEEIDVATRTPTIDLLLSRLRRGGLDLQPDFQRLAGIWKPQAQSRLIESMLLRIPLPTFYASEVADEQWVVVDGIQRLTAIARFISPESIPAEAPLTLTGLEYLRQYDGKRFDQLPGRLQTRLLETEVVLHLIRSGTPEQVMFNIFARINTGGRPLTRQELRHALLPGPARDLLRRLAESNAYRGATLGTVSPARMDDREMVLRFLAFRMTSPSTYRRQDFDEFLREAMHNINQLDDGHIDRLEVDFIRAMHWAQRIFGEHAFRKYHYGQTRRSPINKALFEAISVNLAQLDNHALRTLSTRRELILNEISTLLDHVPFDRAISVGTGDVAKVHMRFAEIENMLTRCSQ</sequence>
<name>A0ABV9S6A5_9PSEU</name>
<dbReference type="EMBL" id="JBHSIS010000007">
    <property type="protein sequence ID" value="MFC4855061.1"/>
    <property type="molecule type" value="Genomic_DNA"/>
</dbReference>
<protein>
    <submittedName>
        <fullName evidence="2">DUF262 domain-containing protein</fullName>
    </submittedName>
</protein>
<accession>A0ABV9S6A5</accession>
<feature type="domain" description="GmrSD restriction endonucleases N-terminal" evidence="1">
    <location>
        <begin position="64"/>
        <end position="213"/>
    </location>
</feature>
<proteinExistence type="predicted"/>
<reference evidence="3" key="1">
    <citation type="journal article" date="2019" name="Int. J. Syst. Evol. Microbiol.">
        <title>The Global Catalogue of Microorganisms (GCM) 10K type strain sequencing project: providing services to taxonomists for standard genome sequencing and annotation.</title>
        <authorList>
            <consortium name="The Broad Institute Genomics Platform"/>
            <consortium name="The Broad Institute Genome Sequencing Center for Infectious Disease"/>
            <person name="Wu L."/>
            <person name="Ma J."/>
        </authorList>
    </citation>
    <scope>NUCLEOTIDE SEQUENCE [LARGE SCALE GENOMIC DNA]</scope>
    <source>
        <strain evidence="3">ZS-22-S1</strain>
    </source>
</reference>
<comment type="caution">
    <text evidence="2">The sequence shown here is derived from an EMBL/GenBank/DDBJ whole genome shotgun (WGS) entry which is preliminary data.</text>
</comment>
<dbReference type="InterPro" id="IPR004919">
    <property type="entry name" value="GmrSD_N"/>
</dbReference>
<evidence type="ECO:0000259" key="1">
    <source>
        <dbReference type="Pfam" id="PF03235"/>
    </source>
</evidence>
<evidence type="ECO:0000313" key="2">
    <source>
        <dbReference type="EMBL" id="MFC4855061.1"/>
    </source>
</evidence>
<keyword evidence="3" id="KW-1185">Reference proteome</keyword>
<dbReference type="Proteomes" id="UP001595859">
    <property type="component" value="Unassembled WGS sequence"/>
</dbReference>
<dbReference type="PANTHER" id="PTHR39639:SF1">
    <property type="entry name" value="DUF262 DOMAIN-CONTAINING PROTEIN"/>
    <property type="match status" value="1"/>
</dbReference>